<proteinExistence type="predicted"/>
<sequence>MRNSDTPRGGQNLCEQPLKRPAPPQTCIFAKLKRGDTCRGEEKMEIM</sequence>
<accession>A0A8S5TUM8</accession>
<dbReference type="EMBL" id="BK015932">
    <property type="protein sequence ID" value="DAF85899.1"/>
    <property type="molecule type" value="Genomic_DNA"/>
</dbReference>
<organism evidence="2">
    <name type="scientific">Siphoviridae sp. ctVJE9</name>
    <dbReference type="NCBI Taxonomy" id="2825530"/>
    <lineage>
        <taxon>Viruses</taxon>
        <taxon>Duplodnaviria</taxon>
        <taxon>Heunggongvirae</taxon>
        <taxon>Uroviricota</taxon>
        <taxon>Caudoviricetes</taxon>
    </lineage>
</organism>
<feature type="region of interest" description="Disordered" evidence="1">
    <location>
        <begin position="1"/>
        <end position="21"/>
    </location>
</feature>
<protein>
    <submittedName>
        <fullName evidence="2">Uncharacterized protein</fullName>
    </submittedName>
</protein>
<evidence type="ECO:0000313" key="2">
    <source>
        <dbReference type="EMBL" id="DAF85899.1"/>
    </source>
</evidence>
<name>A0A8S5TUM8_9CAUD</name>
<reference evidence="2" key="1">
    <citation type="journal article" date="2021" name="Proc. Natl. Acad. Sci. U.S.A.">
        <title>A Catalog of Tens of Thousands of Viruses from Human Metagenomes Reveals Hidden Associations with Chronic Diseases.</title>
        <authorList>
            <person name="Tisza M.J."/>
            <person name="Buck C.B."/>
        </authorList>
    </citation>
    <scope>NUCLEOTIDE SEQUENCE</scope>
    <source>
        <strain evidence="2">CtVJE9</strain>
    </source>
</reference>
<evidence type="ECO:0000256" key="1">
    <source>
        <dbReference type="SAM" id="MobiDB-lite"/>
    </source>
</evidence>